<dbReference type="InterPro" id="IPR014777">
    <property type="entry name" value="4pyrrole_Mease_sub1"/>
</dbReference>
<protein>
    <submittedName>
        <fullName evidence="9">Precorrin-6A reductase</fullName>
        <ecNumber evidence="9">1.3.1.54</ecNumber>
    </submittedName>
    <submittedName>
        <fullName evidence="8">Probable cobalt-precorrin-6Y C(15)-methyltransferase [decarboxylating]</fullName>
        <ecNumber evidence="8">2.1.1.-</ecNumber>
    </submittedName>
</protein>
<keyword evidence="2" id="KW-0169">Cobalamin biosynthesis</keyword>
<evidence type="ECO:0000259" key="6">
    <source>
        <dbReference type="Pfam" id="PF00590"/>
    </source>
</evidence>
<organism evidence="8 10">
    <name type="scientific">Eubacterium ramulus</name>
    <dbReference type="NCBI Taxonomy" id="39490"/>
    <lineage>
        <taxon>Bacteria</taxon>
        <taxon>Bacillati</taxon>
        <taxon>Bacillota</taxon>
        <taxon>Clostridia</taxon>
        <taxon>Eubacteriales</taxon>
        <taxon>Eubacteriaceae</taxon>
        <taxon>Eubacterium</taxon>
    </lineage>
</organism>
<evidence type="ECO:0000313" key="9">
    <source>
        <dbReference type="EMBL" id="MSD14540.1"/>
    </source>
</evidence>
<dbReference type="CDD" id="cd11644">
    <property type="entry name" value="Precorrin-6Y-MT"/>
    <property type="match status" value="1"/>
</dbReference>
<keyword evidence="5" id="KW-0949">S-adenosyl-L-methionine</keyword>
<evidence type="ECO:0000256" key="1">
    <source>
        <dbReference type="ARBA" id="ARBA00004953"/>
    </source>
</evidence>
<gene>
    <name evidence="8" type="primary">cbiT</name>
    <name evidence="9" type="synonym">cobK</name>
    <name evidence="8" type="ORF">ERS852448_00739</name>
    <name evidence="9" type="ORF">GKE72_00295</name>
</gene>
<dbReference type="InterPro" id="IPR014008">
    <property type="entry name" value="Cbl_synth_MTase_CbiT"/>
</dbReference>
<keyword evidence="4 8" id="KW-0808">Transferase</keyword>
<dbReference type="GeneID" id="97391419"/>
<dbReference type="CDD" id="cd02440">
    <property type="entry name" value="AdoMet_MTases"/>
    <property type="match status" value="1"/>
</dbReference>
<evidence type="ECO:0000256" key="4">
    <source>
        <dbReference type="ARBA" id="ARBA00022679"/>
    </source>
</evidence>
<dbReference type="Pfam" id="PF02571">
    <property type="entry name" value="CbiJ"/>
    <property type="match status" value="1"/>
</dbReference>
<dbReference type="InterPro" id="IPR000878">
    <property type="entry name" value="4pyrrol_Mease"/>
</dbReference>
<dbReference type="InterPro" id="IPR050714">
    <property type="entry name" value="Cobalamin_biosynth_MTase"/>
</dbReference>
<dbReference type="Gene3D" id="3.40.50.150">
    <property type="entry name" value="Vaccinia Virus protein VP39"/>
    <property type="match status" value="1"/>
</dbReference>
<dbReference type="EMBL" id="CYYA01000004">
    <property type="protein sequence ID" value="CUM84594.1"/>
    <property type="molecule type" value="Genomic_DNA"/>
</dbReference>
<evidence type="ECO:0000313" key="8">
    <source>
        <dbReference type="EMBL" id="CUM84594.1"/>
    </source>
</evidence>
<evidence type="ECO:0000313" key="10">
    <source>
        <dbReference type="Proteomes" id="UP000095492"/>
    </source>
</evidence>
<dbReference type="GO" id="GO:0009236">
    <property type="term" value="P:cobalamin biosynthetic process"/>
    <property type="evidence" value="ECO:0007669"/>
    <property type="project" value="UniProtKB-UniPathway"/>
</dbReference>
<evidence type="ECO:0000259" key="7">
    <source>
        <dbReference type="Pfam" id="PF13847"/>
    </source>
</evidence>
<evidence type="ECO:0000313" key="11">
    <source>
        <dbReference type="Proteomes" id="UP000431304"/>
    </source>
</evidence>
<proteinExistence type="predicted"/>
<dbReference type="Proteomes" id="UP000431304">
    <property type="component" value="Unassembled WGS sequence"/>
</dbReference>
<keyword evidence="3 8" id="KW-0489">Methyltransferase</keyword>
<dbReference type="PANTHER" id="PTHR43182:SF1">
    <property type="entry name" value="COBALT-PRECORRIN-7 C(5)-METHYLTRANSFERASE"/>
    <property type="match status" value="1"/>
</dbReference>
<dbReference type="InterPro" id="IPR003723">
    <property type="entry name" value="Precorrin-6x_reduct"/>
</dbReference>
<dbReference type="NCBIfam" id="TIGR00715">
    <property type="entry name" value="precor6x_red"/>
    <property type="match status" value="1"/>
</dbReference>
<accession>A0A173S2E9</accession>
<reference evidence="9 11" key="2">
    <citation type="journal article" date="2019" name="Nat. Med.">
        <title>A library of human gut bacterial isolates paired with longitudinal multiomics data enables mechanistic microbiome research.</title>
        <authorList>
            <person name="Poyet M."/>
            <person name="Groussin M."/>
            <person name="Gibbons S.M."/>
            <person name="Avila-Pacheco J."/>
            <person name="Jiang X."/>
            <person name="Kearney S.M."/>
            <person name="Perrotta A.R."/>
            <person name="Berdy B."/>
            <person name="Zhao S."/>
            <person name="Lieberman T.D."/>
            <person name="Swanson P.K."/>
            <person name="Smith M."/>
            <person name="Roesemann S."/>
            <person name="Alexander J.E."/>
            <person name="Rich S.A."/>
            <person name="Livny J."/>
            <person name="Vlamakis H."/>
            <person name="Clish C."/>
            <person name="Bullock K."/>
            <person name="Deik A."/>
            <person name="Scott J."/>
            <person name="Pierce K.A."/>
            <person name="Xavier R.J."/>
            <person name="Alm E.J."/>
        </authorList>
    </citation>
    <scope>NUCLEOTIDE SEQUENCE [LARGE SCALE GENOMIC DNA]</scope>
    <source>
        <strain evidence="9 11">BIOML-A3</strain>
    </source>
</reference>
<dbReference type="EC" id="2.1.1.-" evidence="8"/>
<dbReference type="Gene3D" id="3.40.1010.10">
    <property type="entry name" value="Cobalt-precorrin-4 Transmethylase, Domain 1"/>
    <property type="match status" value="1"/>
</dbReference>
<dbReference type="OrthoDB" id="9780707at2"/>
<dbReference type="InterPro" id="IPR035996">
    <property type="entry name" value="4pyrrol_Methylase_sf"/>
</dbReference>
<dbReference type="InterPro" id="IPR029063">
    <property type="entry name" value="SAM-dependent_MTases_sf"/>
</dbReference>
<name>A0A173S2E9_EUBRA</name>
<evidence type="ECO:0000256" key="5">
    <source>
        <dbReference type="ARBA" id="ARBA00022691"/>
    </source>
</evidence>
<dbReference type="UniPathway" id="UPA00148"/>
<dbReference type="EMBL" id="WKRA01000001">
    <property type="protein sequence ID" value="MSD14540.1"/>
    <property type="molecule type" value="Genomic_DNA"/>
</dbReference>
<feature type="domain" description="Methyltransferase" evidence="7">
    <location>
        <begin position="547"/>
        <end position="605"/>
    </location>
</feature>
<sequence length="702" mass="76914">MKKAISYLVFAGTSEGRQLAEFFQKNQIPALFCVATAYGEELLEQTEEIRVHTGRMDEIQMQACILELMKTGLQAVIDATHPHAVDVTENLKRACEAAGARYIRLLRKPLDLSAYDHIVTVKSCQEAADWLEAQQGNIFLTTGLKELPEIAAQITDKKRLYARVLPQEEAFAVAEGIGLQKKQLICMQGPFSRELNAAMLRETKADFLVTKESGAAGGFADKVQAAGDVKATCVVIIRPMQESGYSLEEVETMILQEYHKKQKEHSVTGTKPEITLLGIGMGAPESMTLEGFCACRDADCIIGAKRMLEAVKNSLAHWSVSRNCPELQKENRTDIAGMAANGACDGKTMVSMYESKQIADYIRNHPTYSRIVIALSGDVGFYSGAKKLKEALADYPLRFICGISSGVYFASKLQTSWDDMLLTSMHGRSLNLLDALKKSGKVFTLASDAKSIRELADFLLEYRRTDLIMSVGTNLSYPEESITTGVPADFSAYSVEGVSVVLLQQKNHTEPVVTHGIPDAAFIRAKVPMTKEEVRSISLSKLQLQADSVVYDVGAGTGSISIEAACMADRGIVYAIEQKEEAVALIRENSRKFGVSNLQVIHGKAPDAFVDLETPTHAFLGGTGGNMREIIGWLRERNPQIRIVINCIALETLAEITALLQEWEICDVDIASVNIGKAKQLGAYHLMMGQNPVYVISFGGKV</sequence>
<dbReference type="SUPFAM" id="SSF53790">
    <property type="entry name" value="Tetrapyrrole methylase"/>
    <property type="match status" value="1"/>
</dbReference>
<dbReference type="SUPFAM" id="SSF53335">
    <property type="entry name" value="S-adenosyl-L-methionine-dependent methyltransferases"/>
    <property type="match status" value="1"/>
</dbReference>
<dbReference type="InterPro" id="IPR025714">
    <property type="entry name" value="Methyltranfer_dom"/>
</dbReference>
<reference evidence="8 10" key="1">
    <citation type="submission" date="2015-09" db="EMBL/GenBank/DDBJ databases">
        <authorList>
            <consortium name="Pathogen Informatics"/>
        </authorList>
    </citation>
    <scope>NUCLEOTIDE SEQUENCE [LARGE SCALE GENOMIC DNA]</scope>
    <source>
        <strain evidence="8 10">2789STDY5608891</strain>
    </source>
</reference>
<dbReference type="Pfam" id="PF00590">
    <property type="entry name" value="TP_methylase"/>
    <property type="match status" value="1"/>
</dbReference>
<keyword evidence="9" id="KW-0560">Oxidoreductase</keyword>
<feature type="domain" description="Tetrapyrrole methylase" evidence="6">
    <location>
        <begin position="274"/>
        <end position="485"/>
    </location>
</feature>
<dbReference type="PANTHER" id="PTHR43182">
    <property type="entry name" value="COBALT-PRECORRIN-6B C(15)-METHYLTRANSFERASE (DECARBOXYLATING)"/>
    <property type="match status" value="1"/>
</dbReference>
<dbReference type="InterPro" id="IPR012818">
    <property type="entry name" value="CbiE"/>
</dbReference>
<dbReference type="EC" id="1.3.1.54" evidence="9"/>
<dbReference type="GO" id="GO:0032259">
    <property type="term" value="P:methylation"/>
    <property type="evidence" value="ECO:0007669"/>
    <property type="project" value="UniProtKB-KW"/>
</dbReference>
<dbReference type="Proteomes" id="UP000095492">
    <property type="component" value="Unassembled WGS sequence"/>
</dbReference>
<evidence type="ECO:0000256" key="3">
    <source>
        <dbReference type="ARBA" id="ARBA00022603"/>
    </source>
</evidence>
<dbReference type="GO" id="GO:0016994">
    <property type="term" value="F:precorrin-6A reductase activity"/>
    <property type="evidence" value="ECO:0007669"/>
    <property type="project" value="UniProtKB-EC"/>
</dbReference>
<dbReference type="STRING" id="39490.ERS852448_00739"/>
<comment type="pathway">
    <text evidence="1">Cofactor biosynthesis; adenosylcobalamin biosynthesis.</text>
</comment>
<evidence type="ECO:0000256" key="2">
    <source>
        <dbReference type="ARBA" id="ARBA00022573"/>
    </source>
</evidence>
<dbReference type="GO" id="GO:0008276">
    <property type="term" value="F:protein methyltransferase activity"/>
    <property type="evidence" value="ECO:0007669"/>
    <property type="project" value="InterPro"/>
</dbReference>
<dbReference type="Pfam" id="PF13847">
    <property type="entry name" value="Methyltransf_31"/>
    <property type="match status" value="1"/>
</dbReference>
<dbReference type="NCBIfam" id="TIGR02469">
    <property type="entry name" value="CbiT"/>
    <property type="match status" value="1"/>
</dbReference>
<dbReference type="RefSeq" id="WP_055289469.1">
    <property type="nucleotide sequence ID" value="NZ_CBCTYR010000006.1"/>
</dbReference>
<dbReference type="PROSITE" id="PS51014">
    <property type="entry name" value="COBK_CBIJ"/>
    <property type="match status" value="1"/>
</dbReference>
<dbReference type="AlphaFoldDB" id="A0A173S2E9"/>